<gene>
    <name evidence="3" type="ordered locus">Tlet_0750</name>
</gene>
<proteinExistence type="predicted"/>
<feature type="domain" description="Thiamine pyrophosphate enzyme TPP-binding" evidence="2">
    <location>
        <begin position="55"/>
        <end position="201"/>
    </location>
</feature>
<keyword evidence="4" id="KW-1185">Reference proteome</keyword>
<dbReference type="CDD" id="cd03375">
    <property type="entry name" value="TPP_OGFOR"/>
    <property type="match status" value="1"/>
</dbReference>
<evidence type="ECO:0000313" key="3">
    <source>
        <dbReference type="EMBL" id="ABV33316.1"/>
    </source>
</evidence>
<dbReference type="AlphaFoldDB" id="A8F582"/>
<sequence>MNFLKVERLIPYLREGRWPTIWCPGCGNGIILKAFLEAVDELKIRRDRMAVVSGIGCSSRATGYIDFNTLHTLHGRAIAFATGVKLAKPDFKVAVLGGDGDILAIGGNHFLHACRRNIDLTIVVFNNMIYGMTGGQNSPTTPLEKVASTAPFGNIEKPLDVVKVATAAGATYVARATVYHYPLLVRYIMKALKHRGTSVVEAVTNCHTYYGRYNKIPNAAKMLEYFKNNSVMLDKSKNMSPEELENKIVIGEFHEEDKPTFHDLYKKIAAKFIS</sequence>
<reference evidence="3 4" key="1">
    <citation type="submission" date="2007-08" db="EMBL/GenBank/DDBJ databases">
        <title>Complete sequence of Thermotoga lettingae TMO.</title>
        <authorList>
            <consortium name="US DOE Joint Genome Institute"/>
            <person name="Copeland A."/>
            <person name="Lucas S."/>
            <person name="Lapidus A."/>
            <person name="Barry K."/>
            <person name="Glavina del Rio T."/>
            <person name="Dalin E."/>
            <person name="Tice H."/>
            <person name="Pitluck S."/>
            <person name="Foster B."/>
            <person name="Bruce D."/>
            <person name="Schmutz J."/>
            <person name="Larimer F."/>
            <person name="Land M."/>
            <person name="Hauser L."/>
            <person name="Kyrpides N."/>
            <person name="Mikhailova N."/>
            <person name="Nelson K."/>
            <person name="Gogarten J.P."/>
            <person name="Noll K."/>
            <person name="Richardson P."/>
        </authorList>
    </citation>
    <scope>NUCLEOTIDE SEQUENCE [LARGE SCALE GENOMIC DNA]</scope>
    <source>
        <strain evidence="4">ATCC BAA-301 / DSM 14385 / NBRC 107922 / TMO</strain>
    </source>
</reference>
<dbReference type="Pfam" id="PF02775">
    <property type="entry name" value="TPP_enzyme_C"/>
    <property type="match status" value="1"/>
</dbReference>
<dbReference type="KEGG" id="tle:Tlet_0750"/>
<dbReference type="GO" id="GO:0016625">
    <property type="term" value="F:oxidoreductase activity, acting on the aldehyde or oxo group of donors, iron-sulfur protein as acceptor"/>
    <property type="evidence" value="ECO:0007669"/>
    <property type="project" value="UniProtKB-ARBA"/>
</dbReference>
<accession>A8F582</accession>
<dbReference type="eggNOG" id="COG1013">
    <property type="taxonomic scope" value="Bacteria"/>
</dbReference>
<dbReference type="InterPro" id="IPR051457">
    <property type="entry name" value="2-oxoacid:Fd_oxidoreductase"/>
</dbReference>
<reference evidence="3 4" key="2">
    <citation type="journal article" date="2009" name="Proc. Natl. Acad. Sci. U.S.A.">
        <title>On the chimeric nature, thermophilic origin, and phylogenetic placement of the Thermotogales.</title>
        <authorList>
            <person name="Zhaxybayeva O."/>
            <person name="Swithers K.S."/>
            <person name="Lapierre P."/>
            <person name="Fournier G.P."/>
            <person name="Bickhart D.M."/>
            <person name="DeBoy R.T."/>
            <person name="Nelson K.E."/>
            <person name="Nesbo C.L."/>
            <person name="Doolittle W.F."/>
            <person name="Gogarten J.P."/>
            <person name="Noll K.M."/>
        </authorList>
    </citation>
    <scope>NUCLEOTIDE SEQUENCE [LARGE SCALE GENOMIC DNA]</scope>
    <source>
        <strain evidence="4">ATCC BAA-301 / DSM 14385 / NBRC 107922 / TMO</strain>
    </source>
</reference>
<dbReference type="SUPFAM" id="SSF52518">
    <property type="entry name" value="Thiamin diphosphate-binding fold (THDP-binding)"/>
    <property type="match status" value="1"/>
</dbReference>
<dbReference type="GO" id="GO:0030976">
    <property type="term" value="F:thiamine pyrophosphate binding"/>
    <property type="evidence" value="ECO:0007669"/>
    <property type="project" value="InterPro"/>
</dbReference>
<dbReference type="Gene3D" id="3.40.50.970">
    <property type="match status" value="1"/>
</dbReference>
<dbReference type="GO" id="GO:0045333">
    <property type="term" value="P:cellular respiration"/>
    <property type="evidence" value="ECO:0007669"/>
    <property type="project" value="UniProtKB-ARBA"/>
</dbReference>
<dbReference type="EMBL" id="CP000812">
    <property type="protein sequence ID" value="ABV33316.1"/>
    <property type="molecule type" value="Genomic_DNA"/>
</dbReference>
<dbReference type="PANTHER" id="PTHR48084:SF1">
    <property type="entry name" value="2-OXOGLUTARATE SYNTHASE SUBUNIT KORB"/>
    <property type="match status" value="1"/>
</dbReference>
<dbReference type="HOGENOM" id="CLU_048564_2_0_0"/>
<organism evidence="3 4">
    <name type="scientific">Pseudothermotoga lettingae (strain ATCC BAA-301 / DSM 14385 / NBRC 107922 / TMO)</name>
    <name type="common">Thermotoga lettingae</name>
    <dbReference type="NCBI Taxonomy" id="416591"/>
    <lineage>
        <taxon>Bacteria</taxon>
        <taxon>Thermotogati</taxon>
        <taxon>Thermotogota</taxon>
        <taxon>Thermotogae</taxon>
        <taxon>Thermotogales</taxon>
        <taxon>Thermotogaceae</taxon>
        <taxon>Pseudothermotoga</taxon>
    </lineage>
</organism>
<evidence type="ECO:0000259" key="2">
    <source>
        <dbReference type="Pfam" id="PF02775"/>
    </source>
</evidence>
<evidence type="ECO:0000313" key="4">
    <source>
        <dbReference type="Proteomes" id="UP000002016"/>
    </source>
</evidence>
<dbReference type="InterPro" id="IPR029061">
    <property type="entry name" value="THDP-binding"/>
</dbReference>
<name>A8F582_PSELT</name>
<evidence type="ECO:0000256" key="1">
    <source>
        <dbReference type="ARBA" id="ARBA00023002"/>
    </source>
</evidence>
<keyword evidence="1" id="KW-0560">Oxidoreductase</keyword>
<dbReference type="Proteomes" id="UP000002016">
    <property type="component" value="Chromosome"/>
</dbReference>
<protein>
    <submittedName>
        <fullName evidence="3">Thiamine pyrophosphate protein domain protein TPP-binding</fullName>
    </submittedName>
</protein>
<dbReference type="STRING" id="416591.Tlet_0750"/>
<dbReference type="InterPro" id="IPR011766">
    <property type="entry name" value="TPP_enzyme_TPP-bd"/>
</dbReference>
<dbReference type="PANTHER" id="PTHR48084">
    <property type="entry name" value="2-OXOGLUTARATE OXIDOREDUCTASE SUBUNIT KORB-RELATED"/>
    <property type="match status" value="1"/>
</dbReference>